<dbReference type="RefSeq" id="WP_096612206.1">
    <property type="nucleotide sequence ID" value="NZ_JAIEOT010000062.1"/>
</dbReference>
<evidence type="ECO:0000313" key="2">
    <source>
        <dbReference type="Proteomes" id="UP000218784"/>
    </source>
</evidence>
<keyword evidence="2" id="KW-1185">Reference proteome</keyword>
<dbReference type="Proteomes" id="UP000218784">
    <property type="component" value="Unassembled WGS sequence"/>
</dbReference>
<organism evidence="1 2">
    <name type="scientific">Sphingomonas ginsenosidimutans</name>
    <dbReference type="NCBI Taxonomy" id="862134"/>
    <lineage>
        <taxon>Bacteria</taxon>
        <taxon>Pseudomonadati</taxon>
        <taxon>Pseudomonadota</taxon>
        <taxon>Alphaproteobacteria</taxon>
        <taxon>Sphingomonadales</taxon>
        <taxon>Sphingomonadaceae</taxon>
        <taxon>Sphingomonas</taxon>
    </lineage>
</organism>
<dbReference type="AlphaFoldDB" id="A0A2A4I051"/>
<dbReference type="Pfam" id="PF09550">
    <property type="entry name" value="Phage_TAC_6"/>
    <property type="match status" value="1"/>
</dbReference>
<evidence type="ECO:0000313" key="1">
    <source>
        <dbReference type="EMBL" id="PCG09298.1"/>
    </source>
</evidence>
<dbReference type="InterPro" id="IPR019056">
    <property type="entry name" value="Phage_TAC_6"/>
</dbReference>
<gene>
    <name evidence="1" type="ORF">COA17_10630</name>
</gene>
<dbReference type="EMBL" id="NWVD01000003">
    <property type="protein sequence ID" value="PCG09298.1"/>
    <property type="molecule type" value="Genomic_DNA"/>
</dbReference>
<accession>A0A2A4I051</accession>
<sequence length="67" mass="7006">MTAPRFATAAVRLAGLAGLAFGWRPDDFWRATPAELAALARAAAPDMAMPPPDAALIARLQEAFPDG</sequence>
<proteinExistence type="predicted"/>
<evidence type="ECO:0008006" key="3">
    <source>
        <dbReference type="Google" id="ProtNLM"/>
    </source>
</evidence>
<comment type="caution">
    <text evidence="1">The sequence shown here is derived from an EMBL/GenBank/DDBJ whole genome shotgun (WGS) entry which is preliminary data.</text>
</comment>
<protein>
    <recommendedName>
        <fullName evidence="3">Phage tail assembly chaperone</fullName>
    </recommendedName>
</protein>
<reference evidence="1 2" key="1">
    <citation type="submission" date="2017-09" db="EMBL/GenBank/DDBJ databases">
        <title>Sphingomonas ginsenosidimutans KACC 14949, whole genome shotgun sequence.</title>
        <authorList>
            <person name="Feng G."/>
            <person name="Zhu H."/>
        </authorList>
    </citation>
    <scope>NUCLEOTIDE SEQUENCE [LARGE SCALE GENOMIC DNA]</scope>
    <source>
        <strain evidence="1 2">KACC 14949</strain>
    </source>
</reference>
<name>A0A2A4I051_9SPHN</name>